<gene>
    <name evidence="1" type="ORF">B9T28_00075</name>
</gene>
<proteinExistence type="predicted"/>
<evidence type="ECO:0000313" key="2">
    <source>
        <dbReference type="Proteomes" id="UP000242765"/>
    </source>
</evidence>
<comment type="caution">
    <text evidence="1">The sequence shown here is derived from an EMBL/GenBank/DDBJ whole genome shotgun (WGS) entry which is preliminary data.</text>
</comment>
<protein>
    <recommendedName>
        <fullName evidence="3">Lipoprotein</fullName>
    </recommendedName>
</protein>
<dbReference type="EMBL" id="NEGB01000001">
    <property type="protein sequence ID" value="OTG67087.1"/>
    <property type="molecule type" value="Genomic_DNA"/>
</dbReference>
<evidence type="ECO:0008006" key="3">
    <source>
        <dbReference type="Google" id="ProtNLM"/>
    </source>
</evidence>
<dbReference type="RefSeq" id="WP_252053391.1">
    <property type="nucleotide sequence ID" value="NZ_NEGB01000001.1"/>
</dbReference>
<reference evidence="1 2" key="1">
    <citation type="submission" date="2017-04" db="EMBL/GenBank/DDBJ databases">
        <title>High diversity of culturable Acinetobacter species in natural soil and water ecosystems.</title>
        <authorList>
            <person name="Nemec A."/>
            <person name="Radolfova-Krizova L."/>
        </authorList>
    </citation>
    <scope>NUCLEOTIDE SEQUENCE [LARGE SCALE GENOMIC DNA]</scope>
    <source>
        <strain evidence="1 2">ANC 4999</strain>
    </source>
</reference>
<organism evidence="1 2">
    <name type="scientific">Acinetobacter silvestris</name>
    <dbReference type="NCBI Taxonomy" id="1977882"/>
    <lineage>
        <taxon>Bacteria</taxon>
        <taxon>Pseudomonadati</taxon>
        <taxon>Pseudomonadota</taxon>
        <taxon>Gammaproteobacteria</taxon>
        <taxon>Moraxellales</taxon>
        <taxon>Moraxellaceae</taxon>
        <taxon>Acinetobacter</taxon>
    </lineage>
</organism>
<sequence>MTHNFKKLVYLMTFTQVLILIGCQTTQSREQDLDRYLHTFIGQSSQKIQQQLNLKAMGYQTTNQVITTDNQLIYTILRPITIPVAGSNATIGNNAMGGPMIRYDTTAAEHYDVNFNCKVVFNLKNGVAESIDYQGKAC</sequence>
<dbReference type="PROSITE" id="PS51257">
    <property type="entry name" value="PROKAR_LIPOPROTEIN"/>
    <property type="match status" value="1"/>
</dbReference>
<evidence type="ECO:0000313" key="1">
    <source>
        <dbReference type="EMBL" id="OTG67087.1"/>
    </source>
</evidence>
<dbReference type="AlphaFoldDB" id="A0A1Y3CLN6"/>
<dbReference type="Proteomes" id="UP000242765">
    <property type="component" value="Unassembled WGS sequence"/>
</dbReference>
<accession>A0A1Y3CLN6</accession>
<keyword evidence="2" id="KW-1185">Reference proteome</keyword>
<name>A0A1Y3CLN6_9GAMM</name>